<reference evidence="1 2" key="1">
    <citation type="submission" date="2022-10" db="EMBL/GenBank/DDBJ databases">
        <title>Ruegeria sp. nov., isolated from ocean surface water.</title>
        <authorList>
            <person name="He W."/>
            <person name="Wang L."/>
            <person name="Zhang D.-F."/>
        </authorList>
    </citation>
    <scope>NUCLEOTIDE SEQUENCE [LARGE SCALE GENOMIC DNA]</scope>
    <source>
        <strain evidence="1 2">WL0004</strain>
    </source>
</reference>
<dbReference type="Proteomes" id="UP001321014">
    <property type="component" value="Unassembled WGS sequence"/>
</dbReference>
<feature type="non-terminal residue" evidence="1">
    <location>
        <position position="88"/>
    </location>
</feature>
<evidence type="ECO:0000313" key="1">
    <source>
        <dbReference type="EMBL" id="MCU9840612.1"/>
    </source>
</evidence>
<accession>A0ABT2WZC6</accession>
<dbReference type="EMBL" id="JAOVQN010000066">
    <property type="protein sequence ID" value="MCU9840612.1"/>
    <property type="molecule type" value="Genomic_DNA"/>
</dbReference>
<dbReference type="RefSeq" id="WP_263390465.1">
    <property type="nucleotide sequence ID" value="NZ_JAOVQN010000066.1"/>
</dbReference>
<proteinExistence type="predicted"/>
<sequence length="88" mass="9572">MVYVPSMAVIGTFSTFGDPSRTGANGPFLTFITGRDAAMQLSRSGRSCIAQHFFDGNDRVADKADKADKVRSYCGAVLLVEWVHLDAR</sequence>
<keyword evidence="2" id="KW-1185">Reference proteome</keyword>
<organism evidence="1 2">
    <name type="scientific">Ruegeria marisflavi</name>
    <dbReference type="NCBI Taxonomy" id="2984152"/>
    <lineage>
        <taxon>Bacteria</taxon>
        <taxon>Pseudomonadati</taxon>
        <taxon>Pseudomonadota</taxon>
        <taxon>Alphaproteobacteria</taxon>
        <taxon>Rhodobacterales</taxon>
        <taxon>Roseobacteraceae</taxon>
        <taxon>Ruegeria</taxon>
    </lineage>
</organism>
<gene>
    <name evidence="1" type="ORF">OEZ49_23035</name>
</gene>
<comment type="caution">
    <text evidence="1">The sequence shown here is derived from an EMBL/GenBank/DDBJ whole genome shotgun (WGS) entry which is preliminary data.</text>
</comment>
<protein>
    <submittedName>
        <fullName evidence="1">Uncharacterized protein</fullName>
    </submittedName>
</protein>
<evidence type="ECO:0000313" key="2">
    <source>
        <dbReference type="Proteomes" id="UP001321014"/>
    </source>
</evidence>
<name>A0ABT2WZC6_9RHOB</name>